<dbReference type="AlphaFoldDB" id="A0A1I8IYZ9"/>
<evidence type="ECO:0000313" key="3">
    <source>
        <dbReference type="WBParaSite" id="maker-uti_cns_0035465-snap-gene-0.2-mRNA-1"/>
    </source>
</evidence>
<proteinExistence type="predicted"/>
<keyword evidence="2" id="KW-1185">Reference proteome</keyword>
<accession>A0A1I8IYZ9</accession>
<reference evidence="3" key="1">
    <citation type="submission" date="2016-11" db="UniProtKB">
        <authorList>
            <consortium name="WormBaseParasite"/>
        </authorList>
    </citation>
    <scope>IDENTIFICATION</scope>
</reference>
<name>A0A1I8IYZ9_9PLAT</name>
<organism evidence="2 3">
    <name type="scientific">Macrostomum lignano</name>
    <dbReference type="NCBI Taxonomy" id="282301"/>
    <lineage>
        <taxon>Eukaryota</taxon>
        <taxon>Metazoa</taxon>
        <taxon>Spiralia</taxon>
        <taxon>Lophotrochozoa</taxon>
        <taxon>Platyhelminthes</taxon>
        <taxon>Rhabditophora</taxon>
        <taxon>Macrostomorpha</taxon>
        <taxon>Macrostomida</taxon>
        <taxon>Macrostomidae</taxon>
        <taxon>Macrostomum</taxon>
    </lineage>
</organism>
<dbReference type="Proteomes" id="UP000095280">
    <property type="component" value="Unplaced"/>
</dbReference>
<sequence>SASSPTHAPWSSVPAATADSADFTSPTAADPTAAGSSNASGPGSDRARAAVYFLTDDKLAANLELGNSNYRISQVAKEVKSACHVLKSPSLLESQSERLAAYRRVKRALEKWLSSLRSSVNSALARLQLLRRLLPQLNSALQSAVMQPASATAAPRNLLARALELVDGIEAALMASSQAGTAAAASTAGLWLALIFCLNEANRHFLRPSKLERLANSFLRHVTAVCDLLPADEAGATQAAAREFDELKDSLLMLLNSSEAADDASAMSDFKRSCKLIEAGVNEALVGLLVHAFNDAAVPLERLCLQLMRRPGEPNRQSSAGGSAAPYSDLSSAWLSSLYADFEEKFATMARGEICISFLRQIRKMVLGASSSSSSSLSFLADLRTSWSRAVTHLTCVLDRVVDPSFCWRL</sequence>
<protein>
    <submittedName>
        <fullName evidence="3">Exo84_C domain-containing protein</fullName>
    </submittedName>
</protein>
<feature type="region of interest" description="Disordered" evidence="1">
    <location>
        <begin position="1"/>
        <end position="44"/>
    </location>
</feature>
<evidence type="ECO:0000313" key="2">
    <source>
        <dbReference type="Proteomes" id="UP000095280"/>
    </source>
</evidence>
<feature type="compositionally biased region" description="Low complexity" evidence="1">
    <location>
        <begin position="33"/>
        <end position="44"/>
    </location>
</feature>
<evidence type="ECO:0000256" key="1">
    <source>
        <dbReference type="SAM" id="MobiDB-lite"/>
    </source>
</evidence>
<dbReference type="WBParaSite" id="maker-uti_cns_0035465-snap-gene-0.2-mRNA-1">
    <property type="protein sequence ID" value="maker-uti_cns_0035465-snap-gene-0.2-mRNA-1"/>
    <property type="gene ID" value="maker-uti_cns_0035465-snap-gene-0.2"/>
</dbReference>